<evidence type="ECO:0000313" key="1">
    <source>
        <dbReference type="EMBL" id="MBB5428767.1"/>
    </source>
</evidence>
<gene>
    <name evidence="1" type="ORF">HDG40_006962</name>
</gene>
<sequence>MLLQVPVSHDHVATSPKALVSQAEAYGKSRELLSLVYGQGFRQATTAYTYDMFSLNLVREFPDAVPAKGRIAGSDENVSWLVGSQTVAIWNPEKAVGVTGYSNHVRTS</sequence>
<dbReference type="EMBL" id="JACHDD010000015">
    <property type="protein sequence ID" value="MBB5428767.1"/>
    <property type="molecule type" value="Genomic_DNA"/>
</dbReference>
<protein>
    <submittedName>
        <fullName evidence="1">Putative carbohydrate-binding protein with CBM5 and CBM33 domain</fullName>
    </submittedName>
</protein>
<organism evidence="1 2">
    <name type="scientific">Paraburkholderia atlantica</name>
    <dbReference type="NCBI Taxonomy" id="2654982"/>
    <lineage>
        <taxon>Bacteria</taxon>
        <taxon>Pseudomonadati</taxon>
        <taxon>Pseudomonadota</taxon>
        <taxon>Betaproteobacteria</taxon>
        <taxon>Burkholderiales</taxon>
        <taxon>Burkholderiaceae</taxon>
        <taxon>Paraburkholderia</taxon>
    </lineage>
</organism>
<comment type="caution">
    <text evidence="1">The sequence shown here is derived from an EMBL/GenBank/DDBJ whole genome shotgun (WGS) entry which is preliminary data.</text>
</comment>
<keyword evidence="2" id="KW-1185">Reference proteome</keyword>
<dbReference type="RefSeq" id="WP_035490444.1">
    <property type="nucleotide sequence ID" value="NZ_JACHDD010000015.1"/>
</dbReference>
<name>A0A6I1Q256_PARAM</name>
<dbReference type="Proteomes" id="UP000592780">
    <property type="component" value="Unassembled WGS sequence"/>
</dbReference>
<evidence type="ECO:0000313" key="2">
    <source>
        <dbReference type="Proteomes" id="UP000592780"/>
    </source>
</evidence>
<reference evidence="1 2" key="1">
    <citation type="submission" date="2020-08" db="EMBL/GenBank/DDBJ databases">
        <title>Genomic Encyclopedia of Type Strains, Phase IV (KMG-V): Genome sequencing to study the core and pangenomes of soil and plant-associated prokaryotes.</title>
        <authorList>
            <person name="Whitman W."/>
        </authorList>
    </citation>
    <scope>NUCLEOTIDE SEQUENCE [LARGE SCALE GENOMIC DNA]</scope>
    <source>
        <strain evidence="1 2">JPY158</strain>
    </source>
</reference>
<accession>A0A6I1Q256</accession>
<dbReference type="OrthoDB" id="9909454at2"/>
<dbReference type="AlphaFoldDB" id="A0A6I1Q256"/>
<proteinExistence type="predicted"/>